<dbReference type="InterPro" id="IPR001452">
    <property type="entry name" value="SH3_domain"/>
</dbReference>
<evidence type="ECO:0000256" key="1">
    <source>
        <dbReference type="ARBA" id="ARBA00022443"/>
    </source>
</evidence>
<dbReference type="PROSITE" id="PS50002">
    <property type="entry name" value="SH3"/>
    <property type="match status" value="1"/>
</dbReference>
<dbReference type="SUPFAM" id="SSF50044">
    <property type="entry name" value="SH3-domain"/>
    <property type="match status" value="2"/>
</dbReference>
<dbReference type="AlphaFoldDB" id="A0A6L5EHF9"/>
<accession>A0A6L5EHF9</accession>
<dbReference type="InterPro" id="IPR036028">
    <property type="entry name" value="SH3-like_dom_sf"/>
</dbReference>
<dbReference type="Gene3D" id="2.30.30.40">
    <property type="entry name" value="SH3 Domains"/>
    <property type="match status" value="1"/>
</dbReference>
<keyword evidence="4" id="KW-1185">Reference proteome</keyword>
<evidence type="ECO:0000313" key="3">
    <source>
        <dbReference type="EMBL" id="MPQ54095.1"/>
    </source>
</evidence>
<dbReference type="Pfam" id="PF07653">
    <property type="entry name" value="SH3_2"/>
    <property type="match status" value="2"/>
</dbReference>
<sequence>MDEKIFFIATGQHRSEYPDPITFTRGTPLIVGERYEGNEGWDNWCFCIASGHAGGWVPEQLIERRAESDHGVAKEDYSAKELDVNEGDEFQAIKALNGWLWCRRLTDNDIGWVPMNILRKIA</sequence>
<dbReference type="RefSeq" id="WP_152406016.1">
    <property type="nucleotide sequence ID" value="NZ_WHIY01000024.1"/>
</dbReference>
<evidence type="ECO:0000313" key="4">
    <source>
        <dbReference type="Proteomes" id="UP000475079"/>
    </source>
</evidence>
<dbReference type="SMART" id="SM00326">
    <property type="entry name" value="SH3"/>
    <property type="match status" value="2"/>
</dbReference>
<organism evidence="3 4">
    <name type="scientific">Citrobacter telavivensis</name>
    <dbReference type="NCBI Taxonomy" id="2653932"/>
    <lineage>
        <taxon>Bacteria</taxon>
        <taxon>Pseudomonadati</taxon>
        <taxon>Pseudomonadota</taxon>
        <taxon>Gammaproteobacteria</taxon>
        <taxon>Enterobacterales</taxon>
        <taxon>Enterobacteriaceae</taxon>
        <taxon>Citrobacter</taxon>
    </lineage>
</organism>
<gene>
    <name evidence="3" type="ORF">GBB84_24730</name>
</gene>
<feature type="domain" description="SH3" evidence="2">
    <location>
        <begin position="66"/>
        <end position="122"/>
    </location>
</feature>
<evidence type="ECO:0000259" key="2">
    <source>
        <dbReference type="PROSITE" id="PS50002"/>
    </source>
</evidence>
<name>A0A6L5EHF9_9ENTR</name>
<comment type="caution">
    <text evidence="3">The sequence shown here is derived from an EMBL/GenBank/DDBJ whole genome shotgun (WGS) entry which is preliminary data.</text>
</comment>
<dbReference type="PIRSF" id="PIRSF034961">
    <property type="entry name" value="UCP034961_SH3_2"/>
    <property type="match status" value="1"/>
</dbReference>
<proteinExistence type="predicted"/>
<reference evidence="3 4" key="1">
    <citation type="submission" date="2019-10" db="EMBL/GenBank/DDBJ databases">
        <title>Characterization of a new Citrobacter species.</title>
        <authorList>
            <person name="Goncalves Ribeiro T."/>
            <person name="Izdebski R."/>
            <person name="Urbanowicz P."/>
            <person name="Carmeli Y."/>
            <person name="Gniadkowski M."/>
            <person name="Peixe L."/>
        </authorList>
    </citation>
    <scope>NUCLEOTIDE SEQUENCE [LARGE SCALE GENOMIC DNA]</scope>
    <source>
        <strain evidence="3 4">NMI7905_11</strain>
    </source>
</reference>
<dbReference type="EMBL" id="WHIY01000024">
    <property type="protein sequence ID" value="MPQ54095.1"/>
    <property type="molecule type" value="Genomic_DNA"/>
</dbReference>
<protein>
    <recommendedName>
        <fullName evidence="2">SH3 domain-containing protein</fullName>
    </recommendedName>
</protein>
<dbReference type="InterPro" id="IPR014593">
    <property type="entry name" value="UCP034961_SH3_2"/>
</dbReference>
<dbReference type="Proteomes" id="UP000475079">
    <property type="component" value="Unassembled WGS sequence"/>
</dbReference>
<keyword evidence="1" id="KW-0728">SH3 domain</keyword>